<feature type="transmembrane region" description="Helical" evidence="1">
    <location>
        <begin position="21"/>
        <end position="43"/>
    </location>
</feature>
<feature type="transmembrane region" description="Helical" evidence="1">
    <location>
        <begin position="340"/>
        <end position="358"/>
    </location>
</feature>
<reference evidence="2 3" key="1">
    <citation type="submission" date="2021-08" db="EMBL/GenBank/DDBJ databases">
        <authorList>
            <person name="Peeters C."/>
        </authorList>
    </citation>
    <scope>NUCLEOTIDE SEQUENCE [LARGE SCALE GENOMIC DNA]</scope>
    <source>
        <strain evidence="2 3">LMG 32289</strain>
    </source>
</reference>
<keyword evidence="3" id="KW-1185">Reference proteome</keyword>
<feature type="transmembrane region" description="Helical" evidence="1">
    <location>
        <begin position="388"/>
        <end position="408"/>
    </location>
</feature>
<keyword evidence="1" id="KW-0812">Transmembrane</keyword>
<feature type="transmembrane region" description="Helical" evidence="1">
    <location>
        <begin position="204"/>
        <end position="222"/>
    </location>
</feature>
<sequence length="541" mass="59489">MRTFESQSIGILPLTSASKHLAWAVCVSVAFVSLLSLCFTPIWETNDDVGMSMIAHGYGFVAQSSPNLIFSNVLWGHIIQAMPQFGHAFGYTVATTLTITVSCAATLYFILRIGVARLHATIAVGMVFIWPVLFPQFTLNSGLLAVASILGWRVYAETRSTADLILASSLAFFSFLIRDQQFWLVLAVSLPLYPWKFLARDRKLQVAIVLLAMSIAGSVLLNQAAYDTSAWKQFAEFNQARAPYTDFRAGDEVRNRPDVLARHGYSPNDIDLISEWFFVDPQLTNAVKLNAMLTDVGLRRWVQRGFGMGVESLRMMFVDRLWPMLACALLIALISPSRSVFILIVMTAAAVFALGAIGRPGVTRVQYPLCALLLLVALSGLSTRPRRIHGVAALMLVAASAATVYAVWPYEAVASSRVREAQKQMQELPKGTLAVWGGAFPYEAAFPPFGEPARAHSVQLYPMGVTTFAPFSIAIHEEAAGRGFLTRLTSAAGLNLSVGPPQAELLRGYCKEHFRSQLADRVIYEYDNLVIHNMRCIGPQP</sequence>
<evidence type="ECO:0000313" key="3">
    <source>
        <dbReference type="Proteomes" id="UP000706525"/>
    </source>
</evidence>
<dbReference type="RefSeq" id="WP_223985015.1">
    <property type="nucleotide sequence ID" value="NZ_CAJZAG010000003.1"/>
</dbReference>
<name>A0ABN7YBS8_9BURK</name>
<keyword evidence="1" id="KW-0472">Membrane</keyword>
<dbReference type="Proteomes" id="UP000706525">
    <property type="component" value="Unassembled WGS sequence"/>
</dbReference>
<feature type="transmembrane region" description="Helical" evidence="1">
    <location>
        <begin position="88"/>
        <end position="110"/>
    </location>
</feature>
<feature type="transmembrane region" description="Helical" evidence="1">
    <location>
        <begin position="317"/>
        <end position="334"/>
    </location>
</feature>
<gene>
    <name evidence="2" type="ORF">LMG32289_01765</name>
</gene>
<organism evidence="2 3">
    <name type="scientific">Cupriavidus pampae</name>
    <dbReference type="NCBI Taxonomy" id="659251"/>
    <lineage>
        <taxon>Bacteria</taxon>
        <taxon>Pseudomonadati</taxon>
        <taxon>Pseudomonadota</taxon>
        <taxon>Betaproteobacteria</taxon>
        <taxon>Burkholderiales</taxon>
        <taxon>Burkholderiaceae</taxon>
        <taxon>Cupriavidus</taxon>
    </lineage>
</organism>
<evidence type="ECO:0008006" key="4">
    <source>
        <dbReference type="Google" id="ProtNLM"/>
    </source>
</evidence>
<evidence type="ECO:0000313" key="2">
    <source>
        <dbReference type="EMBL" id="CAG9169627.1"/>
    </source>
</evidence>
<accession>A0ABN7YBS8</accession>
<comment type="caution">
    <text evidence="2">The sequence shown here is derived from an EMBL/GenBank/DDBJ whole genome shotgun (WGS) entry which is preliminary data.</text>
</comment>
<dbReference type="EMBL" id="CAJZAG010000003">
    <property type="protein sequence ID" value="CAG9169627.1"/>
    <property type="molecule type" value="Genomic_DNA"/>
</dbReference>
<proteinExistence type="predicted"/>
<feature type="transmembrane region" description="Helical" evidence="1">
    <location>
        <begin position="122"/>
        <end position="152"/>
    </location>
</feature>
<feature type="transmembrane region" description="Helical" evidence="1">
    <location>
        <begin position="365"/>
        <end position="382"/>
    </location>
</feature>
<evidence type="ECO:0000256" key="1">
    <source>
        <dbReference type="SAM" id="Phobius"/>
    </source>
</evidence>
<keyword evidence="1" id="KW-1133">Transmembrane helix</keyword>
<protein>
    <recommendedName>
        <fullName evidence="4">Glycosyltransferase RgtA/B/C/D-like domain-containing protein</fullName>
    </recommendedName>
</protein>